<evidence type="ECO:0000256" key="1">
    <source>
        <dbReference type="SAM" id="MobiDB-lite"/>
    </source>
</evidence>
<gene>
    <name evidence="2" type="primary">ruvX</name>
    <name evidence="2" type="ORF">GBA65_11070</name>
</gene>
<dbReference type="RefSeq" id="WP_166398470.1">
    <property type="nucleotide sequence ID" value="NZ_CP045121.1"/>
</dbReference>
<feature type="region of interest" description="Disordered" evidence="1">
    <location>
        <begin position="87"/>
        <end position="123"/>
    </location>
</feature>
<sequence>MAPARSIGRVAALDIGEAYTGVAISDTGATLACPSKPCRRRSWTATSGAVRGRGRRRGRARRPKTLGGEIGFQARRVLERAKGLEASFPGCASSSGTSASPRAWPGLRSGRGKGGRRRGGKERVDHLAAAAMLQEYLDRRGDVAASR</sequence>
<feature type="compositionally biased region" description="Basic residues" evidence="1">
    <location>
        <begin position="52"/>
        <end position="64"/>
    </location>
</feature>
<organism evidence="2 3">
    <name type="scientific">Rubrobacter marinus</name>
    <dbReference type="NCBI Taxonomy" id="2653852"/>
    <lineage>
        <taxon>Bacteria</taxon>
        <taxon>Bacillati</taxon>
        <taxon>Actinomycetota</taxon>
        <taxon>Rubrobacteria</taxon>
        <taxon>Rubrobacterales</taxon>
        <taxon>Rubrobacteraceae</taxon>
        <taxon>Rubrobacter</taxon>
    </lineage>
</organism>
<evidence type="ECO:0000313" key="3">
    <source>
        <dbReference type="Proteomes" id="UP000502706"/>
    </source>
</evidence>
<feature type="region of interest" description="Disordered" evidence="1">
    <location>
        <begin position="36"/>
        <end position="65"/>
    </location>
</feature>
<dbReference type="InterPro" id="IPR037027">
    <property type="entry name" value="YqgF/RNaseH-like_dom_sf"/>
</dbReference>
<name>A0A6G8Q2T6_9ACTN</name>
<reference evidence="2 3" key="1">
    <citation type="submission" date="2019-10" db="EMBL/GenBank/DDBJ databases">
        <title>Rubrobacter sp nov SCSIO 52915 isolated from a deep-sea sediment in the South China Sea.</title>
        <authorList>
            <person name="Chen R.W."/>
        </authorList>
    </citation>
    <scope>NUCLEOTIDE SEQUENCE [LARGE SCALE GENOMIC DNA]</scope>
    <source>
        <strain evidence="2 3">SCSIO 52915</strain>
    </source>
</reference>
<dbReference type="SUPFAM" id="SSF53098">
    <property type="entry name" value="Ribonuclease H-like"/>
    <property type="match status" value="1"/>
</dbReference>
<keyword evidence="3" id="KW-1185">Reference proteome</keyword>
<dbReference type="AlphaFoldDB" id="A0A6G8Q2T6"/>
<protein>
    <submittedName>
        <fullName evidence="2">Holliday junction resolvase RuvX</fullName>
    </submittedName>
</protein>
<dbReference type="InterPro" id="IPR012337">
    <property type="entry name" value="RNaseH-like_sf"/>
</dbReference>
<dbReference type="InterPro" id="IPR005227">
    <property type="entry name" value="YqgF"/>
</dbReference>
<feature type="compositionally biased region" description="Basic residues" evidence="1">
    <location>
        <begin position="110"/>
        <end position="120"/>
    </location>
</feature>
<dbReference type="Gene3D" id="3.30.420.140">
    <property type="entry name" value="YqgF/RNase H-like domain"/>
    <property type="match status" value="1"/>
</dbReference>
<dbReference type="GO" id="GO:0006364">
    <property type="term" value="P:rRNA processing"/>
    <property type="evidence" value="ECO:0007669"/>
    <property type="project" value="InterPro"/>
</dbReference>
<proteinExistence type="predicted"/>
<evidence type="ECO:0000313" key="2">
    <source>
        <dbReference type="EMBL" id="QIN80769.1"/>
    </source>
</evidence>
<dbReference type="Proteomes" id="UP000502706">
    <property type="component" value="Chromosome"/>
</dbReference>
<dbReference type="Pfam" id="PF03652">
    <property type="entry name" value="RuvX"/>
    <property type="match status" value="1"/>
</dbReference>
<accession>A0A6G8Q2T6</accession>
<dbReference type="EMBL" id="CP045121">
    <property type="protein sequence ID" value="QIN80769.1"/>
    <property type="molecule type" value="Genomic_DNA"/>
</dbReference>
<dbReference type="KEGG" id="rmar:GBA65_11070"/>